<protein>
    <submittedName>
        <fullName evidence="2">Uncharacterized protein</fullName>
    </submittedName>
</protein>
<feature type="compositionally biased region" description="Low complexity" evidence="1">
    <location>
        <begin position="114"/>
        <end position="123"/>
    </location>
</feature>
<dbReference type="EMBL" id="BRXZ01000573">
    <property type="protein sequence ID" value="GMH47479.1"/>
    <property type="molecule type" value="Genomic_DNA"/>
</dbReference>
<feature type="compositionally biased region" description="Acidic residues" evidence="1">
    <location>
        <begin position="8"/>
        <end position="17"/>
    </location>
</feature>
<proteinExistence type="predicted"/>
<evidence type="ECO:0000256" key="1">
    <source>
        <dbReference type="SAM" id="MobiDB-lite"/>
    </source>
</evidence>
<feature type="region of interest" description="Disordered" evidence="1">
    <location>
        <begin position="81"/>
        <end position="130"/>
    </location>
</feature>
<dbReference type="AlphaFoldDB" id="A0A9W7DL19"/>
<keyword evidence="3" id="KW-1185">Reference proteome</keyword>
<comment type="caution">
    <text evidence="2">The sequence shown here is derived from an EMBL/GenBank/DDBJ whole genome shotgun (WGS) entry which is preliminary data.</text>
</comment>
<feature type="region of interest" description="Disordered" evidence="1">
    <location>
        <begin position="1"/>
        <end position="20"/>
    </location>
</feature>
<accession>A0A9W7DL19</accession>
<dbReference type="SUPFAM" id="SSF52540">
    <property type="entry name" value="P-loop containing nucleoside triphosphate hydrolases"/>
    <property type="match status" value="1"/>
</dbReference>
<evidence type="ECO:0000313" key="2">
    <source>
        <dbReference type="EMBL" id="GMH47479.1"/>
    </source>
</evidence>
<reference evidence="2" key="1">
    <citation type="submission" date="2022-07" db="EMBL/GenBank/DDBJ databases">
        <title>Genome analysis of Parmales, a sister group of diatoms, reveals the evolutionary specialization of diatoms from phago-mixotrophs to photoautotrophs.</title>
        <authorList>
            <person name="Ban H."/>
            <person name="Sato S."/>
            <person name="Yoshikawa S."/>
            <person name="Kazumasa Y."/>
            <person name="Nakamura Y."/>
            <person name="Ichinomiya M."/>
            <person name="Saitoh K."/>
            <person name="Sato N."/>
            <person name="Blanc-Mathieu R."/>
            <person name="Endo H."/>
            <person name="Kuwata A."/>
            <person name="Ogata H."/>
        </authorList>
    </citation>
    <scope>NUCLEOTIDE SEQUENCE</scope>
</reference>
<dbReference type="InterPro" id="IPR027417">
    <property type="entry name" value="P-loop_NTPase"/>
</dbReference>
<organism evidence="2 3">
    <name type="scientific">Triparma retinervis</name>
    <dbReference type="NCBI Taxonomy" id="2557542"/>
    <lineage>
        <taxon>Eukaryota</taxon>
        <taxon>Sar</taxon>
        <taxon>Stramenopiles</taxon>
        <taxon>Ochrophyta</taxon>
        <taxon>Bolidophyceae</taxon>
        <taxon>Parmales</taxon>
        <taxon>Triparmaceae</taxon>
        <taxon>Triparma</taxon>
    </lineage>
</organism>
<dbReference type="Proteomes" id="UP001165082">
    <property type="component" value="Unassembled WGS sequence"/>
</dbReference>
<name>A0A9W7DL19_9STRA</name>
<dbReference type="Gene3D" id="3.40.50.300">
    <property type="entry name" value="P-loop containing nucleotide triphosphate hydrolases"/>
    <property type="match status" value="1"/>
</dbReference>
<evidence type="ECO:0000313" key="3">
    <source>
        <dbReference type="Proteomes" id="UP001165082"/>
    </source>
</evidence>
<sequence>MGCRVFGEEEQEQEEEERQLPERLIRGGKRVLVVVNKVDILREDERASVVEFVRGKTAELLGGDVVEVVGVSSREVLRAKITSGRDGAGGDPRAGAGAKGLTRRSGVLSGRVPRSQLQRQAAELQRRPLP</sequence>
<gene>
    <name evidence="2" type="ORF">TrRE_jg9035</name>
</gene>